<feature type="signal peptide" evidence="9">
    <location>
        <begin position="1"/>
        <end position="22"/>
    </location>
</feature>
<dbReference type="Gene3D" id="2.130.10.130">
    <property type="entry name" value="Integrin alpha, N-terminal"/>
    <property type="match status" value="1"/>
</dbReference>
<dbReference type="Pfam" id="PF13517">
    <property type="entry name" value="FG-GAP_3"/>
    <property type="match status" value="2"/>
</dbReference>
<keyword evidence="7" id="KW-0325">Glycoprotein</keyword>
<organism evidence="11 12">
    <name type="scientific">Coemansia guatemalensis</name>
    <dbReference type="NCBI Taxonomy" id="2761395"/>
    <lineage>
        <taxon>Eukaryota</taxon>
        <taxon>Fungi</taxon>
        <taxon>Fungi incertae sedis</taxon>
        <taxon>Zoopagomycota</taxon>
        <taxon>Kickxellomycotina</taxon>
        <taxon>Kickxellomycetes</taxon>
        <taxon>Kickxellales</taxon>
        <taxon>Kickxellaceae</taxon>
        <taxon>Coemansia</taxon>
    </lineage>
</organism>
<protein>
    <recommendedName>
        <fullName evidence="10">T-cell immunomodulatory protein TIP C2 domain-containing protein</fullName>
    </recommendedName>
</protein>
<evidence type="ECO:0000256" key="9">
    <source>
        <dbReference type="SAM" id="SignalP"/>
    </source>
</evidence>
<evidence type="ECO:0000313" key="12">
    <source>
        <dbReference type="Proteomes" id="UP001140094"/>
    </source>
</evidence>
<dbReference type="OrthoDB" id="10022113at2759"/>
<dbReference type="InterPro" id="IPR057089">
    <property type="entry name" value="C2_TIP"/>
</dbReference>
<dbReference type="InterPro" id="IPR024881">
    <property type="entry name" value="Tip"/>
</dbReference>
<dbReference type="InterPro" id="IPR013517">
    <property type="entry name" value="FG-GAP"/>
</dbReference>
<dbReference type="GO" id="GO:0005886">
    <property type="term" value="C:plasma membrane"/>
    <property type="evidence" value="ECO:0007669"/>
    <property type="project" value="TreeGrafter"/>
</dbReference>
<proteinExistence type="inferred from homology"/>
<dbReference type="Pfam" id="PF23122">
    <property type="entry name" value="C2_ITFG1"/>
    <property type="match status" value="1"/>
</dbReference>
<evidence type="ECO:0000256" key="5">
    <source>
        <dbReference type="ARBA" id="ARBA00022989"/>
    </source>
</evidence>
<evidence type="ECO:0000259" key="10">
    <source>
        <dbReference type="Pfam" id="PF23122"/>
    </source>
</evidence>
<comment type="subcellular location">
    <subcellularLocation>
        <location evidence="1">Membrane</location>
        <topology evidence="1">Single-pass type I membrane protein</topology>
    </subcellularLocation>
</comment>
<keyword evidence="5 8" id="KW-1133">Transmembrane helix</keyword>
<evidence type="ECO:0000256" key="3">
    <source>
        <dbReference type="ARBA" id="ARBA00022692"/>
    </source>
</evidence>
<keyword evidence="4 9" id="KW-0732">Signal</keyword>
<feature type="domain" description="T-cell immunomodulatory protein TIP C2" evidence="10">
    <location>
        <begin position="515"/>
        <end position="609"/>
    </location>
</feature>
<name>A0A9W8HVJ9_9FUNG</name>
<evidence type="ECO:0000256" key="2">
    <source>
        <dbReference type="ARBA" id="ARBA00006496"/>
    </source>
</evidence>
<sequence length="661" mass="72470">MRSLQWLRLGAGLLVLLDSALGLSGNKFRFKLDQLYEVGIGLENLRGTPAAFGDFNGDHQTDLFVISSDQKTVELWQWQKREKNFDHAQSADIHIDSGVLVSNVIPGDFDMDGNLDLLVQGSKKSSSEVVMMLYLGDGTSGFQAAGELPSAANTLPFAFDYDGTGRVDLLGLSWDQRDNATAPPIWVWSNAPAAVPDTDSNENDAKESAVQERRRNASDLFSLRAFDSPSYGNGTKMCTPASPHSSAFVDLDGDCLADLFIVCDGNEEYQIWTNSEAGFVYSQTGKLPSDAGPVSFADMNADGSMDLVIPILGKSQIYVIYNQQRPLCVGLRKHENCRKFKRICEGDPEFSFSLADAHIINISSMWHSEVLLDAISDFQGHAAPPAVRVADFNLDGYPDMAIVTKKGRSESRVRLLQSVACDGCKAGKDGQLDRRDYKAVTDGVAALEQLKHVQDLAFFDIDGTGTLDLLVYYLDGAGKKRAGAVYNNFFTDAFFIKALACPTGKDGNKHVRSYTGYMSGPTFKYLLVSDSGKKHVAQSAQAPQTAYRALFTPYTVIGIGRTNNYIEDFSVGSTSALGEHERSFEGLIPNSNVVIFPLNTTKDWRLELYMNRSESTPYILATLLSSMVVLAITVVTLGALERKADKREKQRALHAINFDAL</sequence>
<dbReference type="PANTHER" id="PTHR13412">
    <property type="entry name" value="T-CELL IMMUNOMODULATORY PROTEIN HOMOLOG"/>
    <property type="match status" value="1"/>
</dbReference>
<keyword evidence="3 8" id="KW-0812">Transmembrane</keyword>
<dbReference type="PANTHER" id="PTHR13412:SF0">
    <property type="entry name" value="T-CELL IMMUNOMODULATORY PROTEIN"/>
    <property type="match status" value="1"/>
</dbReference>
<gene>
    <name evidence="11" type="ORF">H4R20_002213</name>
</gene>
<evidence type="ECO:0000256" key="6">
    <source>
        <dbReference type="ARBA" id="ARBA00023136"/>
    </source>
</evidence>
<dbReference type="AlphaFoldDB" id="A0A9W8HVJ9"/>
<feature type="transmembrane region" description="Helical" evidence="8">
    <location>
        <begin position="618"/>
        <end position="640"/>
    </location>
</feature>
<evidence type="ECO:0000313" key="11">
    <source>
        <dbReference type="EMBL" id="KAJ2805135.1"/>
    </source>
</evidence>
<accession>A0A9W8HVJ9</accession>
<feature type="chain" id="PRO_5040804250" description="T-cell immunomodulatory protein TIP C2 domain-containing protein" evidence="9">
    <location>
        <begin position="23"/>
        <end position="661"/>
    </location>
</feature>
<comment type="caution">
    <text evidence="11">The sequence shown here is derived from an EMBL/GenBank/DDBJ whole genome shotgun (WGS) entry which is preliminary data.</text>
</comment>
<evidence type="ECO:0000256" key="1">
    <source>
        <dbReference type="ARBA" id="ARBA00004479"/>
    </source>
</evidence>
<keyword evidence="12" id="KW-1185">Reference proteome</keyword>
<dbReference type="SUPFAM" id="SSF69318">
    <property type="entry name" value="Integrin alpha N-terminal domain"/>
    <property type="match status" value="1"/>
</dbReference>
<dbReference type="Proteomes" id="UP001140094">
    <property type="component" value="Unassembled WGS sequence"/>
</dbReference>
<comment type="similarity">
    <text evidence="2">Belongs to the TIP family.</text>
</comment>
<evidence type="ECO:0000256" key="4">
    <source>
        <dbReference type="ARBA" id="ARBA00022729"/>
    </source>
</evidence>
<keyword evidence="6 8" id="KW-0472">Membrane</keyword>
<reference evidence="11" key="1">
    <citation type="submission" date="2022-07" db="EMBL/GenBank/DDBJ databases">
        <title>Phylogenomic reconstructions and comparative analyses of Kickxellomycotina fungi.</title>
        <authorList>
            <person name="Reynolds N.K."/>
            <person name="Stajich J.E."/>
            <person name="Barry K."/>
            <person name="Grigoriev I.V."/>
            <person name="Crous P."/>
            <person name="Smith M.E."/>
        </authorList>
    </citation>
    <scope>NUCLEOTIDE SEQUENCE</scope>
    <source>
        <strain evidence="11">NRRL 1565</strain>
    </source>
</reference>
<dbReference type="EMBL" id="JANBUO010000321">
    <property type="protein sequence ID" value="KAJ2805135.1"/>
    <property type="molecule type" value="Genomic_DNA"/>
</dbReference>
<evidence type="ECO:0000256" key="7">
    <source>
        <dbReference type="ARBA" id="ARBA00023180"/>
    </source>
</evidence>
<dbReference type="InterPro" id="IPR028994">
    <property type="entry name" value="Integrin_alpha_N"/>
</dbReference>
<evidence type="ECO:0000256" key="8">
    <source>
        <dbReference type="SAM" id="Phobius"/>
    </source>
</evidence>